<sequence>MAAHSEHPPSPAEPQPQAPLAPTTIRDLSDDLLREILLRLPSLPSLVRAALTCHAFLAAVRSSPAFRRRFRALHPAPLLGFFFDPDGNENPTFTPIRRGSDRDHAAAVRGLDAFLTRVPHQDDDDVFPGWQIMECRGGCLLLLNWRTKQFAAYNPLTGALDLVPKLPDEISKGHRGKFISGDFFLVVPDDEAPDRRSFRVVSSCHDKSRVRVAVFSSTTRKWQILPWSEPVPTQPASGKYWLLSGNQVNGFLCWSHHKNAYKVLLDTATLQFSFIDLPHGLSGQGHLYRTGDTKDGKLCIVAAIDFTLFVWFRTPDVDGVDKWVLQNVLQMEEEVLEATEGERDELEQLKVFAIRDGIVYMTTFETFRDATLPCWYLSFCLETRKLEKLFYVKADGHAHPYFMPWPTSLVEMEHPAEVEREKLVNDDNTEIITTLGAIKRSVKAV</sequence>
<dbReference type="Proteomes" id="UP000604825">
    <property type="component" value="Unassembled WGS sequence"/>
</dbReference>
<accession>A0A811PHF8</accession>
<feature type="coiled-coil region" evidence="1">
    <location>
        <begin position="329"/>
        <end position="356"/>
    </location>
</feature>
<evidence type="ECO:0000313" key="4">
    <source>
        <dbReference type="EMBL" id="CAD6244993.1"/>
    </source>
</evidence>
<dbReference type="OrthoDB" id="636275at2759"/>
<dbReference type="PANTHER" id="PTHR33207">
    <property type="entry name" value="F-BOX DOMAIN CONTAINING PROTEIN-RELATED"/>
    <property type="match status" value="1"/>
</dbReference>
<feature type="compositionally biased region" description="Pro residues" evidence="2">
    <location>
        <begin position="8"/>
        <end position="19"/>
    </location>
</feature>
<dbReference type="EMBL" id="CAJGYO010000007">
    <property type="protein sequence ID" value="CAD6244993.1"/>
    <property type="molecule type" value="Genomic_DNA"/>
</dbReference>
<evidence type="ECO:0000259" key="3">
    <source>
        <dbReference type="SMART" id="SM00256"/>
    </source>
</evidence>
<gene>
    <name evidence="4" type="ORF">NCGR_LOCUS29457</name>
</gene>
<protein>
    <recommendedName>
        <fullName evidence="3">F-box domain-containing protein</fullName>
    </recommendedName>
</protein>
<name>A0A811PHF8_9POAL</name>
<dbReference type="SMART" id="SM00256">
    <property type="entry name" value="FBOX"/>
    <property type="match status" value="1"/>
</dbReference>
<keyword evidence="5" id="KW-1185">Reference proteome</keyword>
<evidence type="ECO:0000313" key="5">
    <source>
        <dbReference type="Proteomes" id="UP000604825"/>
    </source>
</evidence>
<dbReference type="AlphaFoldDB" id="A0A811PHF8"/>
<feature type="region of interest" description="Disordered" evidence="2">
    <location>
        <begin position="1"/>
        <end position="22"/>
    </location>
</feature>
<dbReference type="InterPro" id="IPR056594">
    <property type="entry name" value="AT5G49610-like_b-prop"/>
</dbReference>
<organism evidence="4 5">
    <name type="scientific">Miscanthus lutarioriparius</name>
    <dbReference type="NCBI Taxonomy" id="422564"/>
    <lineage>
        <taxon>Eukaryota</taxon>
        <taxon>Viridiplantae</taxon>
        <taxon>Streptophyta</taxon>
        <taxon>Embryophyta</taxon>
        <taxon>Tracheophyta</taxon>
        <taxon>Spermatophyta</taxon>
        <taxon>Magnoliopsida</taxon>
        <taxon>Liliopsida</taxon>
        <taxon>Poales</taxon>
        <taxon>Poaceae</taxon>
        <taxon>PACMAD clade</taxon>
        <taxon>Panicoideae</taxon>
        <taxon>Andropogonodae</taxon>
        <taxon>Andropogoneae</taxon>
        <taxon>Saccharinae</taxon>
        <taxon>Miscanthus</taxon>
    </lineage>
</organism>
<evidence type="ECO:0000256" key="2">
    <source>
        <dbReference type="SAM" id="MobiDB-lite"/>
    </source>
</evidence>
<evidence type="ECO:0000256" key="1">
    <source>
        <dbReference type="SAM" id="Coils"/>
    </source>
</evidence>
<dbReference type="SUPFAM" id="SSF81383">
    <property type="entry name" value="F-box domain"/>
    <property type="match status" value="1"/>
</dbReference>
<comment type="caution">
    <text evidence="4">The sequence shown here is derived from an EMBL/GenBank/DDBJ whole genome shotgun (WGS) entry which is preliminary data.</text>
</comment>
<keyword evidence="1" id="KW-0175">Coiled coil</keyword>
<proteinExistence type="predicted"/>
<reference evidence="4" key="1">
    <citation type="submission" date="2020-10" db="EMBL/GenBank/DDBJ databases">
        <authorList>
            <person name="Han B."/>
            <person name="Lu T."/>
            <person name="Zhao Q."/>
            <person name="Huang X."/>
            <person name="Zhao Y."/>
        </authorList>
    </citation>
    <scope>NUCLEOTIDE SEQUENCE</scope>
</reference>
<dbReference type="Pfam" id="PF23635">
    <property type="entry name" value="Beta-prop_AT5G49610-like"/>
    <property type="match status" value="1"/>
</dbReference>
<dbReference type="InterPro" id="IPR001810">
    <property type="entry name" value="F-box_dom"/>
</dbReference>
<feature type="domain" description="F-box" evidence="3">
    <location>
        <begin position="28"/>
        <end position="69"/>
    </location>
</feature>
<dbReference type="InterPro" id="IPR036047">
    <property type="entry name" value="F-box-like_dom_sf"/>
</dbReference>